<dbReference type="GO" id="GO:0005886">
    <property type="term" value="C:plasma membrane"/>
    <property type="evidence" value="ECO:0007669"/>
    <property type="project" value="UniProtKB-SubCell"/>
</dbReference>
<protein>
    <submittedName>
        <fullName evidence="9">Hydrogenase 4 subunit B</fullName>
    </submittedName>
</protein>
<feature type="transmembrane region" description="Helical" evidence="7">
    <location>
        <begin position="236"/>
        <end position="255"/>
    </location>
</feature>
<evidence type="ECO:0000256" key="6">
    <source>
        <dbReference type="ARBA" id="ARBA00023136"/>
    </source>
</evidence>
<feature type="transmembrane region" description="Helical" evidence="7">
    <location>
        <begin position="36"/>
        <end position="63"/>
    </location>
</feature>
<dbReference type="InterPro" id="IPR001750">
    <property type="entry name" value="ND/Mrp_TM"/>
</dbReference>
<dbReference type="InterPro" id="IPR003918">
    <property type="entry name" value="NADH_UbQ_OxRdtase"/>
</dbReference>
<feature type="domain" description="NADH:quinone oxidoreductase/Mrp antiporter transmembrane" evidence="8">
    <location>
        <begin position="3"/>
        <end position="117"/>
    </location>
</feature>
<comment type="caution">
    <text evidence="9">The sequence shown here is derived from an EMBL/GenBank/DDBJ whole genome shotgun (WGS) entry which is preliminary data.</text>
</comment>
<keyword evidence="6 7" id="KW-0472">Membrane</keyword>
<reference evidence="9" key="1">
    <citation type="submission" date="2013-08" db="EMBL/GenBank/DDBJ databases">
        <authorList>
            <person name="Mendez C."/>
            <person name="Richter M."/>
            <person name="Ferrer M."/>
            <person name="Sanchez J."/>
        </authorList>
    </citation>
    <scope>NUCLEOTIDE SEQUENCE</scope>
</reference>
<comment type="subcellular location">
    <subcellularLocation>
        <location evidence="1">Cell membrane</location>
        <topology evidence="1">Multi-pass membrane protein</topology>
    </subcellularLocation>
</comment>
<evidence type="ECO:0000256" key="2">
    <source>
        <dbReference type="ARBA" id="ARBA00022475"/>
    </source>
</evidence>
<evidence type="ECO:0000256" key="7">
    <source>
        <dbReference type="SAM" id="Phobius"/>
    </source>
</evidence>
<keyword evidence="3 7" id="KW-0812">Transmembrane</keyword>
<dbReference type="InterPro" id="IPR052175">
    <property type="entry name" value="ComplexI-like_HydComp"/>
</dbReference>
<dbReference type="GO" id="GO:0008137">
    <property type="term" value="F:NADH dehydrogenase (ubiquinone) activity"/>
    <property type="evidence" value="ECO:0007669"/>
    <property type="project" value="InterPro"/>
</dbReference>
<feature type="transmembrane region" description="Helical" evidence="7">
    <location>
        <begin position="84"/>
        <end position="111"/>
    </location>
</feature>
<dbReference type="PRINTS" id="PR01437">
    <property type="entry name" value="NUOXDRDTASE4"/>
</dbReference>
<gene>
    <name evidence="9" type="ORF">B1B_11642</name>
</gene>
<organism evidence="9">
    <name type="scientific">mine drainage metagenome</name>
    <dbReference type="NCBI Taxonomy" id="410659"/>
    <lineage>
        <taxon>unclassified sequences</taxon>
        <taxon>metagenomes</taxon>
        <taxon>ecological metagenomes</taxon>
    </lineage>
</organism>
<sequence>QGLLAYSTIENNGLILAAVGISLIAAGYGLGALADLALLAGLFMVIAHAAAKSGLFLFAGHLVRSSGSPALNSDRFPRPPAGTFAGGVTVAGLSLAAAPPMAGFVGEWLILETLFQSFRIPSLLYQLLGLLTGALLALAAGLMIVAMTKFVGYGALGRSRADAVHGPARSMGTVVLALGGLAAGLGVAAPWMLDALAPVAGFVSGRSVSAPLGTLLGLPGGWTIVSGAPFGAFTPTAIPIALGLGALVAVGYAALGGPMRPRHSPVWMSG</sequence>
<keyword evidence="4 7" id="KW-1133">Transmembrane helix</keyword>
<evidence type="ECO:0000313" key="9">
    <source>
        <dbReference type="EMBL" id="EQD49426.1"/>
    </source>
</evidence>
<keyword evidence="5" id="KW-0560">Oxidoreductase</keyword>
<dbReference type="EMBL" id="AUZY01007585">
    <property type="protein sequence ID" value="EQD49426.1"/>
    <property type="molecule type" value="Genomic_DNA"/>
</dbReference>
<reference evidence="9" key="2">
    <citation type="journal article" date="2014" name="ISME J.">
        <title>Microbial stratification in low pH oxic and suboxic macroscopic growths along an acid mine drainage.</title>
        <authorList>
            <person name="Mendez-Garcia C."/>
            <person name="Mesa V."/>
            <person name="Sprenger R.R."/>
            <person name="Richter M."/>
            <person name="Diez M.S."/>
            <person name="Solano J."/>
            <person name="Bargiela R."/>
            <person name="Golyshina O.V."/>
            <person name="Manteca A."/>
            <person name="Ramos J.L."/>
            <person name="Gallego J.R."/>
            <person name="Llorente I."/>
            <person name="Martins Dos Santos V.A."/>
            <person name="Jensen O.N."/>
            <person name="Pelaez A.I."/>
            <person name="Sanchez J."/>
            <person name="Ferrer M."/>
        </authorList>
    </citation>
    <scope>NUCLEOTIDE SEQUENCE</scope>
</reference>
<dbReference type="PANTHER" id="PTHR42682:SF3">
    <property type="entry name" value="FORMATE HYDROGENLYASE SUBUNIT 3-RELATED"/>
    <property type="match status" value="1"/>
</dbReference>
<feature type="non-terminal residue" evidence="9">
    <location>
        <position position="1"/>
    </location>
</feature>
<feature type="transmembrane region" description="Helical" evidence="7">
    <location>
        <begin position="12"/>
        <end position="30"/>
    </location>
</feature>
<dbReference type="GO" id="GO:0016491">
    <property type="term" value="F:oxidoreductase activity"/>
    <property type="evidence" value="ECO:0007669"/>
    <property type="project" value="UniProtKB-KW"/>
</dbReference>
<keyword evidence="2" id="KW-1003">Cell membrane</keyword>
<evidence type="ECO:0000256" key="1">
    <source>
        <dbReference type="ARBA" id="ARBA00004651"/>
    </source>
</evidence>
<evidence type="ECO:0000256" key="3">
    <source>
        <dbReference type="ARBA" id="ARBA00022692"/>
    </source>
</evidence>
<dbReference type="Pfam" id="PF00361">
    <property type="entry name" value="Proton_antipo_M"/>
    <property type="match status" value="1"/>
</dbReference>
<name>T0ZM60_9ZZZZ</name>
<feature type="transmembrane region" description="Helical" evidence="7">
    <location>
        <begin position="172"/>
        <end position="193"/>
    </location>
</feature>
<dbReference type="GO" id="GO:0042773">
    <property type="term" value="P:ATP synthesis coupled electron transport"/>
    <property type="evidence" value="ECO:0007669"/>
    <property type="project" value="InterPro"/>
</dbReference>
<dbReference type="AlphaFoldDB" id="T0ZM60"/>
<accession>T0ZM60</accession>
<evidence type="ECO:0000256" key="5">
    <source>
        <dbReference type="ARBA" id="ARBA00023002"/>
    </source>
</evidence>
<evidence type="ECO:0000259" key="8">
    <source>
        <dbReference type="Pfam" id="PF00361"/>
    </source>
</evidence>
<feature type="non-terminal residue" evidence="9">
    <location>
        <position position="270"/>
    </location>
</feature>
<evidence type="ECO:0000256" key="4">
    <source>
        <dbReference type="ARBA" id="ARBA00022989"/>
    </source>
</evidence>
<feature type="transmembrane region" description="Helical" evidence="7">
    <location>
        <begin position="123"/>
        <end position="151"/>
    </location>
</feature>
<proteinExistence type="predicted"/>
<dbReference type="PANTHER" id="PTHR42682">
    <property type="entry name" value="HYDROGENASE-4 COMPONENT F"/>
    <property type="match status" value="1"/>
</dbReference>